<feature type="compositionally biased region" description="Low complexity" evidence="2">
    <location>
        <begin position="703"/>
        <end position="723"/>
    </location>
</feature>
<dbReference type="GO" id="GO:0036064">
    <property type="term" value="C:ciliary basal body"/>
    <property type="evidence" value="ECO:0007669"/>
    <property type="project" value="TreeGrafter"/>
</dbReference>
<feature type="region of interest" description="Disordered" evidence="2">
    <location>
        <begin position="754"/>
        <end position="786"/>
    </location>
</feature>
<keyword evidence="1" id="KW-0175">Coiled coil</keyword>
<dbReference type="Proteomes" id="UP000261420">
    <property type="component" value="Unplaced"/>
</dbReference>
<protein>
    <submittedName>
        <fullName evidence="3">Centrosomal protein 78</fullName>
    </submittedName>
</protein>
<evidence type="ECO:0000256" key="1">
    <source>
        <dbReference type="SAM" id="Coils"/>
    </source>
</evidence>
<dbReference type="GO" id="GO:0005813">
    <property type="term" value="C:centrosome"/>
    <property type="evidence" value="ECO:0007669"/>
    <property type="project" value="TreeGrafter"/>
</dbReference>
<dbReference type="FunFam" id="3.80.10.10:FF:000070">
    <property type="entry name" value="Centrosomal protein of 78 kDa"/>
    <property type="match status" value="1"/>
</dbReference>
<dbReference type="PANTHER" id="PTHR24110">
    <property type="entry name" value="CENTROSOMAL PROTEIN OF 78 KDA"/>
    <property type="match status" value="1"/>
</dbReference>
<reference evidence="3" key="2">
    <citation type="submission" date="2025-09" db="UniProtKB">
        <authorList>
            <consortium name="Ensembl"/>
        </authorList>
    </citation>
    <scope>IDENTIFICATION</scope>
</reference>
<proteinExistence type="predicted"/>
<dbReference type="OMA" id="MTLKLCK"/>
<dbReference type="SUPFAM" id="SSF52047">
    <property type="entry name" value="RNI-like"/>
    <property type="match status" value="1"/>
</dbReference>
<accession>A0A3B4VN60</accession>
<dbReference type="InterPro" id="IPR001611">
    <property type="entry name" value="Leu-rich_rpt"/>
</dbReference>
<dbReference type="AlphaFoldDB" id="A0A3B4VN60"/>
<evidence type="ECO:0000256" key="2">
    <source>
        <dbReference type="SAM" id="MobiDB-lite"/>
    </source>
</evidence>
<dbReference type="PANTHER" id="PTHR24110:SF3">
    <property type="entry name" value="CENTROSOMAL PROTEIN OF 78 KDA"/>
    <property type="match status" value="1"/>
</dbReference>
<dbReference type="SMART" id="SM00368">
    <property type="entry name" value="LRR_RI"/>
    <property type="match status" value="5"/>
</dbReference>
<dbReference type="GeneTree" id="ENSGT00390000013287"/>
<dbReference type="GO" id="GO:0044782">
    <property type="term" value="P:cilium organization"/>
    <property type="evidence" value="ECO:0007669"/>
    <property type="project" value="TreeGrafter"/>
</dbReference>
<dbReference type="InterPro" id="IPR032675">
    <property type="entry name" value="LRR_dom_sf"/>
</dbReference>
<dbReference type="GeneID" id="111236494"/>
<feature type="compositionally biased region" description="Polar residues" evidence="2">
    <location>
        <begin position="679"/>
        <end position="696"/>
    </location>
</feature>
<dbReference type="Ensembl" id="ENSSDUT00000032582.1">
    <property type="protein sequence ID" value="ENSSDUP00000032032.1"/>
    <property type="gene ID" value="ENSSDUG00000023006.1"/>
</dbReference>
<feature type="coiled-coil region" evidence="1">
    <location>
        <begin position="459"/>
        <end position="507"/>
    </location>
</feature>
<organism evidence="3 4">
    <name type="scientific">Seriola dumerili</name>
    <name type="common">Greater amberjack</name>
    <name type="synonym">Caranx dumerili</name>
    <dbReference type="NCBI Taxonomy" id="41447"/>
    <lineage>
        <taxon>Eukaryota</taxon>
        <taxon>Metazoa</taxon>
        <taxon>Chordata</taxon>
        <taxon>Craniata</taxon>
        <taxon>Vertebrata</taxon>
        <taxon>Euteleostomi</taxon>
        <taxon>Actinopterygii</taxon>
        <taxon>Neopterygii</taxon>
        <taxon>Teleostei</taxon>
        <taxon>Neoteleostei</taxon>
        <taxon>Acanthomorphata</taxon>
        <taxon>Carangaria</taxon>
        <taxon>Carangiformes</taxon>
        <taxon>Carangidae</taxon>
        <taxon>Seriola</taxon>
    </lineage>
</organism>
<sequence>MVQDSAQIRRQGAQDFMAYYDFACAKQESIPLPAVKMNLDKGMLDFNGDRLKLTDWPPILNSISINKHLQHIAISSTYQTSLGSGEADRRYCKSSFRKKIPAIRSKDMTFKLCKALRECLTVSSNIKTLQLNGLPLRERDLIALTKGLAKTVTLENLSLANCPISDEGLEVICQSVKYSSSIRTVDFAGCNLTWRGAEHMANIIKHQGMQRHGTAWAESLRYRQPQFEGMGGLRRITLNCNSLIGDRGAAALAHELAEDLWVKAVDLQRCGLSNEGARRLLEAFKTNSALCVLDIRSNPLVDKVLIKTVIEKVLMNADGQSLEYHWIKPAATEPQRAPVAKKRSLPSSVRGKATFRMAHRKGTSNGGRSSGVAQAQKPYSRSCYIPWRAAARAGRQRGLPPGLTVTDQSFQGAATVKVTVDSDSEGEYDEEDEEAEVVVEVEQRPSSFNLQDRITGRQFERMQMELKECRLRLAEERRARLKAESRLMEYELENARLRDANHSLSEALAATGSGSAQPAVSALEDEAVLESIESSFTKFHAFLDLLKDAGLGQLSAMAGIDKSDFQPLGRPQLSSTIGTHLEGAATLTRGDYRDVQTKTDAFSLVGNGLPALPGGPGDTTPHRTSSFVRESLREDRRLDVTFSKASGPAVETGMGGEVEPDRYSKPGTQRDSGSEHSFRSQTSFDKVSFGKTFQTEPSKHKSNSNSHRSNSHHSNGSHGYNKSYSQSHASHSNGSLGGLSVRSSVSDIIGDKADSVGSVESRTRGKGRLMTIGQSGSEGSAGKVYPGRETLEQIMSLGGLRGQSDNESF</sequence>
<feature type="region of interest" description="Disordered" evidence="2">
    <location>
        <begin position="606"/>
        <end position="625"/>
    </location>
</feature>
<feature type="region of interest" description="Disordered" evidence="2">
    <location>
        <begin position="638"/>
        <end position="738"/>
    </location>
</feature>
<evidence type="ECO:0000313" key="4">
    <source>
        <dbReference type="Proteomes" id="UP000261420"/>
    </source>
</evidence>
<keyword evidence="4" id="KW-1185">Reference proteome</keyword>
<evidence type="ECO:0000313" key="3">
    <source>
        <dbReference type="Ensembl" id="ENSSDUP00000032032.1"/>
    </source>
</evidence>
<dbReference type="InterPro" id="IPR026212">
    <property type="entry name" value="Cep78"/>
</dbReference>
<dbReference type="Gene3D" id="3.80.10.10">
    <property type="entry name" value="Ribonuclease Inhibitor"/>
    <property type="match status" value="2"/>
</dbReference>
<name>A0A3B4VN60_SERDU</name>
<dbReference type="Pfam" id="PF13516">
    <property type="entry name" value="LRR_6"/>
    <property type="match status" value="1"/>
</dbReference>
<dbReference type="PRINTS" id="PR02062">
    <property type="entry name" value="CENTROSOME78"/>
</dbReference>
<reference evidence="3" key="1">
    <citation type="submission" date="2025-08" db="UniProtKB">
        <authorList>
            <consortium name="Ensembl"/>
        </authorList>
    </citation>
    <scope>IDENTIFICATION</scope>
</reference>
<dbReference type="CTD" id="84131"/>
<dbReference type="RefSeq" id="XP_022620963.1">
    <property type="nucleotide sequence ID" value="XM_022765242.1"/>
</dbReference>
<dbReference type="STRING" id="41447.ENSSDUP00000032032"/>